<gene>
    <name evidence="3" type="ORF">CLV58_1326</name>
</gene>
<dbReference type="GO" id="GO:0020037">
    <property type="term" value="F:heme binding"/>
    <property type="evidence" value="ECO:0007669"/>
    <property type="project" value="InterPro"/>
</dbReference>
<evidence type="ECO:0000313" key="4">
    <source>
        <dbReference type="Proteomes" id="UP000238375"/>
    </source>
</evidence>
<dbReference type="EMBL" id="PVTE01000032">
    <property type="protein sequence ID" value="PRY27736.1"/>
    <property type="molecule type" value="Genomic_DNA"/>
</dbReference>
<sequence length="507" mass="56243">MTKSSALSTVVLLYWLLATGCQSGSETATTLTGEPAITEGEALAKQYCGSCHLPVSPAMLDKTTWHNQVLPAMAPRLGMEVWQKTHYYRPANASISQADWEKLQAYYETLAPDSLAIASTQPSPSNDWAVFSMLKPAQPAVDLATTTMVAFDSANQQVYSSNETDAGLYRWNSKLTAERLRTLPSPGVQARFIENKGQPAHLVLTCIGTMLAVDRSAGELLELDPNKSNRPTVLGQQLPRPIESTPGDFNRDGLTDWLVCGFGHDTGGLYLLQHRPNHQFSKQVIRNVAGATQVITGDFNHDGWLDFMALFAHADEGIWLFTNDRQGGFTEHNLLRFPPVYGSTSFQLVDMNRDGRLDILYTAGDNSDYSRILKPYHGIYVFLNDGHNQYKQQAFLPLNGCTKAMAADFDRDGDLDIAAIAFFADLGQSSPQTFTYYEGKSATTFQPHLIPISQYGRWICMDVNDWDHDGDPDIVLGNFSRGFLNSPAYHPTFDSHLPLLVLQNKTR</sequence>
<dbReference type="AlphaFoldDB" id="A0A2T0S2S2"/>
<evidence type="ECO:0000256" key="2">
    <source>
        <dbReference type="SAM" id="SignalP"/>
    </source>
</evidence>
<dbReference type="PANTHER" id="PTHR44103:SF1">
    <property type="entry name" value="PROPROTEIN CONVERTASE P"/>
    <property type="match status" value="1"/>
</dbReference>
<dbReference type="InterPro" id="IPR013517">
    <property type="entry name" value="FG-GAP"/>
</dbReference>
<proteinExistence type="predicted"/>
<dbReference type="GO" id="GO:0009055">
    <property type="term" value="F:electron transfer activity"/>
    <property type="evidence" value="ECO:0007669"/>
    <property type="project" value="InterPro"/>
</dbReference>
<dbReference type="InterPro" id="IPR028994">
    <property type="entry name" value="Integrin_alpha_N"/>
</dbReference>
<evidence type="ECO:0000256" key="1">
    <source>
        <dbReference type="ARBA" id="ARBA00022729"/>
    </source>
</evidence>
<name>A0A2T0S2S2_9BACT</name>
<keyword evidence="1 2" id="KW-0732">Signal</keyword>
<feature type="signal peptide" evidence="2">
    <location>
        <begin position="1"/>
        <end position="23"/>
    </location>
</feature>
<feature type="chain" id="PRO_5015748405" evidence="2">
    <location>
        <begin position="24"/>
        <end position="507"/>
    </location>
</feature>
<dbReference type="Gene3D" id="2.130.10.130">
    <property type="entry name" value="Integrin alpha, N-terminal"/>
    <property type="match status" value="2"/>
</dbReference>
<dbReference type="SUPFAM" id="SSF46626">
    <property type="entry name" value="Cytochrome c"/>
    <property type="match status" value="1"/>
</dbReference>
<comment type="caution">
    <text evidence="3">The sequence shown here is derived from an EMBL/GenBank/DDBJ whole genome shotgun (WGS) entry which is preliminary data.</text>
</comment>
<protein>
    <submittedName>
        <fullName evidence="3">VCBS repeat protein</fullName>
    </submittedName>
</protein>
<dbReference type="PROSITE" id="PS51257">
    <property type="entry name" value="PROKAR_LIPOPROTEIN"/>
    <property type="match status" value="1"/>
</dbReference>
<accession>A0A2T0S2S2</accession>
<dbReference type="OrthoDB" id="1391917at2"/>
<dbReference type="Pfam" id="PF13517">
    <property type="entry name" value="FG-GAP_3"/>
    <property type="match status" value="1"/>
</dbReference>
<dbReference type="SUPFAM" id="SSF69318">
    <property type="entry name" value="Integrin alpha N-terminal domain"/>
    <property type="match status" value="1"/>
</dbReference>
<reference evidence="3 4" key="1">
    <citation type="submission" date="2018-03" db="EMBL/GenBank/DDBJ databases">
        <title>Genomic Encyclopedia of Archaeal and Bacterial Type Strains, Phase II (KMG-II): from individual species to whole genera.</title>
        <authorList>
            <person name="Goeker M."/>
        </authorList>
    </citation>
    <scope>NUCLEOTIDE SEQUENCE [LARGE SCALE GENOMIC DNA]</scope>
    <source>
        <strain evidence="3 4">DSM 28354</strain>
    </source>
</reference>
<organism evidence="3 4">
    <name type="scientific">Spirosoma oryzae</name>
    <dbReference type="NCBI Taxonomy" id="1469603"/>
    <lineage>
        <taxon>Bacteria</taxon>
        <taxon>Pseudomonadati</taxon>
        <taxon>Bacteroidota</taxon>
        <taxon>Cytophagia</taxon>
        <taxon>Cytophagales</taxon>
        <taxon>Cytophagaceae</taxon>
        <taxon>Spirosoma</taxon>
    </lineage>
</organism>
<keyword evidence="4" id="KW-1185">Reference proteome</keyword>
<evidence type="ECO:0000313" key="3">
    <source>
        <dbReference type="EMBL" id="PRY27736.1"/>
    </source>
</evidence>
<dbReference type="InterPro" id="IPR036909">
    <property type="entry name" value="Cyt_c-like_dom_sf"/>
</dbReference>
<dbReference type="PANTHER" id="PTHR44103">
    <property type="entry name" value="PROPROTEIN CONVERTASE P"/>
    <property type="match status" value="1"/>
</dbReference>
<dbReference type="RefSeq" id="WP_106140459.1">
    <property type="nucleotide sequence ID" value="NZ_PVTE01000032.1"/>
</dbReference>
<dbReference type="Proteomes" id="UP000238375">
    <property type="component" value="Unassembled WGS sequence"/>
</dbReference>